<sequence>MDYRTRNRAAYDRLVREGAVFAKVATDEECQRPLAILDSRGWLPKSVVGLKVLCLAAGGGWQSILYATAGAEVTVVDLSQEMLALDQREAKRRGLSLKLIEASMDDLPMLGDSQFDIVHQPVSTCYVPQLLPVFQEVARVLKPTGHYISQHKSPVSLQISHRTNKNEYVIGLDYYHEGPLPAVEDTSYREAGAVEYLHRYEEILGSMCEAGLVIEAFSEPKRAHTEAKPGDYRHRGNFIAPYLRIKARRSEQASNPAPNKSQLWTP</sequence>
<dbReference type="GO" id="GO:0008757">
    <property type="term" value="F:S-adenosylmethionine-dependent methyltransferase activity"/>
    <property type="evidence" value="ECO:0007669"/>
    <property type="project" value="InterPro"/>
</dbReference>
<keyword evidence="3" id="KW-1185">Reference proteome</keyword>
<accession>A0A5C5XJ79</accession>
<dbReference type="Gene3D" id="3.40.50.150">
    <property type="entry name" value="Vaccinia Virus protein VP39"/>
    <property type="match status" value="1"/>
</dbReference>
<dbReference type="Pfam" id="PF08241">
    <property type="entry name" value="Methyltransf_11"/>
    <property type="match status" value="1"/>
</dbReference>
<dbReference type="InterPro" id="IPR029063">
    <property type="entry name" value="SAM-dependent_MTases_sf"/>
</dbReference>
<dbReference type="GO" id="GO:0032259">
    <property type="term" value="P:methylation"/>
    <property type="evidence" value="ECO:0007669"/>
    <property type="project" value="UniProtKB-KW"/>
</dbReference>
<dbReference type="CDD" id="cd02440">
    <property type="entry name" value="AdoMet_MTases"/>
    <property type="match status" value="1"/>
</dbReference>
<dbReference type="InterPro" id="IPR050508">
    <property type="entry name" value="Methyltransf_Superfamily"/>
</dbReference>
<dbReference type="AlphaFoldDB" id="A0A5C5XJ79"/>
<evidence type="ECO:0000313" key="3">
    <source>
        <dbReference type="Proteomes" id="UP000316095"/>
    </source>
</evidence>
<proteinExistence type="predicted"/>
<dbReference type="RefSeq" id="WP_146503770.1">
    <property type="nucleotide sequence ID" value="NZ_SJPG01000001.1"/>
</dbReference>
<keyword evidence="2" id="KW-0489">Methyltransferase</keyword>
<organism evidence="2 3">
    <name type="scientific">Rubinisphaera italica</name>
    <dbReference type="NCBI Taxonomy" id="2527969"/>
    <lineage>
        <taxon>Bacteria</taxon>
        <taxon>Pseudomonadati</taxon>
        <taxon>Planctomycetota</taxon>
        <taxon>Planctomycetia</taxon>
        <taxon>Planctomycetales</taxon>
        <taxon>Planctomycetaceae</taxon>
        <taxon>Rubinisphaera</taxon>
    </lineage>
</organism>
<keyword evidence="2" id="KW-0830">Ubiquinone</keyword>
<dbReference type="InterPro" id="IPR013216">
    <property type="entry name" value="Methyltransf_11"/>
</dbReference>
<protein>
    <submittedName>
        <fullName evidence="2">Ubiquinone/menaquinone biosynthesis methyltransferase</fullName>
    </submittedName>
</protein>
<dbReference type="Proteomes" id="UP000316095">
    <property type="component" value="Unassembled WGS sequence"/>
</dbReference>
<comment type="caution">
    <text evidence="2">The sequence shown here is derived from an EMBL/GenBank/DDBJ whole genome shotgun (WGS) entry which is preliminary data.</text>
</comment>
<dbReference type="PANTHER" id="PTHR42912:SF6">
    <property type="entry name" value="METHYLTRANSFERASE TYPE 11 DOMAIN-CONTAINING PROTEIN"/>
    <property type="match status" value="1"/>
</dbReference>
<dbReference type="PANTHER" id="PTHR42912">
    <property type="entry name" value="METHYLTRANSFERASE"/>
    <property type="match status" value="1"/>
</dbReference>
<dbReference type="OrthoDB" id="9772751at2"/>
<gene>
    <name evidence="2" type="ORF">Pan54_25690</name>
</gene>
<feature type="domain" description="Methyltransferase type 11" evidence="1">
    <location>
        <begin position="53"/>
        <end position="148"/>
    </location>
</feature>
<dbReference type="EMBL" id="SJPG01000001">
    <property type="protein sequence ID" value="TWT61832.1"/>
    <property type="molecule type" value="Genomic_DNA"/>
</dbReference>
<evidence type="ECO:0000259" key="1">
    <source>
        <dbReference type="Pfam" id="PF08241"/>
    </source>
</evidence>
<name>A0A5C5XJ79_9PLAN</name>
<keyword evidence="2" id="KW-0808">Transferase</keyword>
<evidence type="ECO:0000313" key="2">
    <source>
        <dbReference type="EMBL" id="TWT61832.1"/>
    </source>
</evidence>
<reference evidence="2 3" key="1">
    <citation type="submission" date="2019-02" db="EMBL/GenBank/DDBJ databases">
        <title>Deep-cultivation of Planctomycetes and their phenomic and genomic characterization uncovers novel biology.</title>
        <authorList>
            <person name="Wiegand S."/>
            <person name="Jogler M."/>
            <person name="Boedeker C."/>
            <person name="Pinto D."/>
            <person name="Vollmers J."/>
            <person name="Rivas-Marin E."/>
            <person name="Kohn T."/>
            <person name="Peeters S.H."/>
            <person name="Heuer A."/>
            <person name="Rast P."/>
            <person name="Oberbeckmann S."/>
            <person name="Bunk B."/>
            <person name="Jeske O."/>
            <person name="Meyerdierks A."/>
            <person name="Storesund J.E."/>
            <person name="Kallscheuer N."/>
            <person name="Luecker S."/>
            <person name="Lage O.M."/>
            <person name="Pohl T."/>
            <person name="Merkel B.J."/>
            <person name="Hornburger P."/>
            <person name="Mueller R.-W."/>
            <person name="Bruemmer F."/>
            <person name="Labrenz M."/>
            <person name="Spormann A.M."/>
            <person name="Op Den Camp H."/>
            <person name="Overmann J."/>
            <person name="Amann R."/>
            <person name="Jetten M.S.M."/>
            <person name="Mascher T."/>
            <person name="Medema M.H."/>
            <person name="Devos D.P."/>
            <person name="Kaster A.-K."/>
            <person name="Ovreas L."/>
            <person name="Rohde M."/>
            <person name="Galperin M.Y."/>
            <person name="Jogler C."/>
        </authorList>
    </citation>
    <scope>NUCLEOTIDE SEQUENCE [LARGE SCALE GENOMIC DNA]</scope>
    <source>
        <strain evidence="2 3">Pan54</strain>
    </source>
</reference>
<dbReference type="SUPFAM" id="SSF53335">
    <property type="entry name" value="S-adenosyl-L-methionine-dependent methyltransferases"/>
    <property type="match status" value="1"/>
</dbReference>